<feature type="compositionally biased region" description="Polar residues" evidence="1">
    <location>
        <begin position="60"/>
        <end position="76"/>
    </location>
</feature>
<feature type="chain" id="PRO_5002348816" description="DUF7356 domain-containing protein" evidence="3">
    <location>
        <begin position="28"/>
        <end position="376"/>
    </location>
</feature>
<keyword evidence="6" id="KW-1185">Reference proteome</keyword>
<feature type="region of interest" description="Disordered" evidence="1">
    <location>
        <begin position="35"/>
        <end position="148"/>
    </location>
</feature>
<keyword evidence="2" id="KW-1133">Transmembrane helix</keyword>
<reference evidence="6" key="2">
    <citation type="submission" date="2013-12" db="EMBL/GenBank/DDBJ databases">
        <authorList>
            <person name="Yu Y."/>
            <person name="Lee S."/>
            <person name="de Baynast K."/>
            <person name="Wissotski M."/>
            <person name="Liu L."/>
            <person name="Talag J."/>
            <person name="Goicoechea J."/>
            <person name="Angelova A."/>
            <person name="Jetty R."/>
            <person name="Kudrna D."/>
            <person name="Golser W."/>
            <person name="Rivera L."/>
            <person name="Zhang J."/>
            <person name="Wing R."/>
        </authorList>
    </citation>
    <scope>NUCLEOTIDE SEQUENCE</scope>
</reference>
<dbReference type="EnsemblPlants" id="LPERR05G16130.1">
    <property type="protein sequence ID" value="LPERR05G16130.1"/>
    <property type="gene ID" value="LPERR05G16130"/>
</dbReference>
<keyword evidence="2" id="KW-0812">Transmembrane</keyword>
<feature type="compositionally biased region" description="Polar residues" evidence="1">
    <location>
        <begin position="310"/>
        <end position="324"/>
    </location>
</feature>
<feature type="compositionally biased region" description="Polar residues" evidence="1">
    <location>
        <begin position="351"/>
        <end position="367"/>
    </location>
</feature>
<feature type="region of interest" description="Disordered" evidence="1">
    <location>
        <begin position="310"/>
        <end position="376"/>
    </location>
</feature>
<organism evidence="5 6">
    <name type="scientific">Leersia perrieri</name>
    <dbReference type="NCBI Taxonomy" id="77586"/>
    <lineage>
        <taxon>Eukaryota</taxon>
        <taxon>Viridiplantae</taxon>
        <taxon>Streptophyta</taxon>
        <taxon>Embryophyta</taxon>
        <taxon>Tracheophyta</taxon>
        <taxon>Spermatophyta</taxon>
        <taxon>Magnoliopsida</taxon>
        <taxon>Liliopsida</taxon>
        <taxon>Poales</taxon>
        <taxon>Poaceae</taxon>
        <taxon>BOP clade</taxon>
        <taxon>Oryzoideae</taxon>
        <taxon>Oryzeae</taxon>
        <taxon>Oryzinae</taxon>
        <taxon>Leersia</taxon>
    </lineage>
</organism>
<reference evidence="5 6" key="1">
    <citation type="submission" date="2012-08" db="EMBL/GenBank/DDBJ databases">
        <title>Oryza genome evolution.</title>
        <authorList>
            <person name="Wing R.A."/>
        </authorList>
    </citation>
    <scope>NUCLEOTIDE SEQUENCE</scope>
</reference>
<feature type="signal peptide" evidence="3">
    <location>
        <begin position="1"/>
        <end position="27"/>
    </location>
</feature>
<dbReference type="Proteomes" id="UP000032180">
    <property type="component" value="Chromosome 5"/>
</dbReference>
<keyword evidence="2" id="KW-0472">Membrane</keyword>
<dbReference type="PANTHER" id="PTHR34200">
    <property type="entry name" value="DENTIN SIALOPHOSPHOPROTEIN-LIKE ISOFORM X1"/>
    <property type="match status" value="1"/>
</dbReference>
<evidence type="ECO:0000259" key="4">
    <source>
        <dbReference type="Pfam" id="PF24053"/>
    </source>
</evidence>
<sequence length="376" mass="39651">MGYCRFAALIVLLLALVLILGPAAGTAARVLQGEKASSSEGAPAPNVAAGGSHKEEELGKSSNGNNPVTKETNHQTPAPEKPPKDSTPPPPGASESKGKKGDAKKDSGHPVPSTDVHDTEGPGPTGGKEREGGGSEGKKKPTEETKKAVKCEDAMKKCSVPGEFTACLQVPQDGSIGPSVIVQNDGQNDITVNVEATPNSKMLPLQLAKGKSGQVNITNPYGREITIKSGSEKGQCSIQSKQTVTKQTVSDWQQQFQQFAVYATRMNPIYGASFLIFTVVLVGVVCACCKFARRRASGVPYQQLEMGAQVPNSSGVENTTSTTNGWEDGWDDDWDDEEAPAAKPSDKKPSGTISGNGLSLRPQTNSKDGWDVDWDD</sequence>
<dbReference type="STRING" id="77586.A0A0D9WHQ4"/>
<dbReference type="Pfam" id="PF24053">
    <property type="entry name" value="DUF7356"/>
    <property type="match status" value="1"/>
</dbReference>
<feature type="compositionally biased region" description="Acidic residues" evidence="1">
    <location>
        <begin position="328"/>
        <end position="339"/>
    </location>
</feature>
<dbReference type="Gramene" id="LPERR05G16130.1">
    <property type="protein sequence ID" value="LPERR05G16130.1"/>
    <property type="gene ID" value="LPERR05G16130"/>
</dbReference>
<evidence type="ECO:0000256" key="2">
    <source>
        <dbReference type="SAM" id="Phobius"/>
    </source>
</evidence>
<dbReference type="AlphaFoldDB" id="A0A0D9WHQ4"/>
<proteinExistence type="predicted"/>
<evidence type="ECO:0000256" key="1">
    <source>
        <dbReference type="SAM" id="MobiDB-lite"/>
    </source>
</evidence>
<evidence type="ECO:0000313" key="5">
    <source>
        <dbReference type="EnsemblPlants" id="LPERR05G16130.1"/>
    </source>
</evidence>
<feature type="transmembrane region" description="Helical" evidence="2">
    <location>
        <begin position="269"/>
        <end position="292"/>
    </location>
</feature>
<dbReference type="eggNOG" id="ENOG502RY8S">
    <property type="taxonomic scope" value="Eukaryota"/>
</dbReference>
<protein>
    <recommendedName>
        <fullName evidence="4">DUF7356 domain-containing protein</fullName>
    </recommendedName>
</protein>
<name>A0A0D9WHQ4_9ORYZ</name>
<feature type="domain" description="DUF7356" evidence="4">
    <location>
        <begin position="144"/>
        <end position="243"/>
    </location>
</feature>
<dbReference type="HOGENOM" id="CLU_050144_1_0_1"/>
<reference evidence="5" key="3">
    <citation type="submission" date="2015-04" db="UniProtKB">
        <authorList>
            <consortium name="EnsemblPlants"/>
        </authorList>
    </citation>
    <scope>IDENTIFICATION</scope>
</reference>
<dbReference type="InterPro" id="IPR055780">
    <property type="entry name" value="DUF7356"/>
</dbReference>
<feature type="compositionally biased region" description="Basic and acidic residues" evidence="1">
    <location>
        <begin position="127"/>
        <end position="148"/>
    </location>
</feature>
<evidence type="ECO:0000256" key="3">
    <source>
        <dbReference type="SAM" id="SignalP"/>
    </source>
</evidence>
<evidence type="ECO:0000313" key="6">
    <source>
        <dbReference type="Proteomes" id="UP000032180"/>
    </source>
</evidence>
<accession>A0A0D9WHQ4</accession>
<keyword evidence="3" id="KW-0732">Signal</keyword>
<dbReference type="PANTHER" id="PTHR34200:SF2">
    <property type="entry name" value="TRANSMEMBRANE PROTEIN"/>
    <property type="match status" value="1"/>
</dbReference>
<feature type="compositionally biased region" description="Basic and acidic residues" evidence="1">
    <location>
        <begin position="96"/>
        <end position="108"/>
    </location>
</feature>